<dbReference type="HOGENOM" id="CLU_3294303_0_0_10"/>
<dbReference type="Proteomes" id="UP000027442">
    <property type="component" value="Unassembled WGS sequence"/>
</dbReference>
<dbReference type="PATRIC" id="fig|1122985.7.peg.282"/>
<organism evidence="1 2">
    <name type="scientific">Hoylesella loescheii DSM 19665 = JCM 12249 = ATCC 15930</name>
    <dbReference type="NCBI Taxonomy" id="1122985"/>
    <lineage>
        <taxon>Bacteria</taxon>
        <taxon>Pseudomonadati</taxon>
        <taxon>Bacteroidota</taxon>
        <taxon>Bacteroidia</taxon>
        <taxon>Bacteroidales</taxon>
        <taxon>Prevotellaceae</taxon>
        <taxon>Hoylesella</taxon>
    </lineage>
</organism>
<evidence type="ECO:0000313" key="2">
    <source>
        <dbReference type="Proteomes" id="UP000027442"/>
    </source>
</evidence>
<protein>
    <submittedName>
        <fullName evidence="1">Uncharacterized protein</fullName>
    </submittedName>
</protein>
<proteinExistence type="predicted"/>
<evidence type="ECO:0000313" key="1">
    <source>
        <dbReference type="EMBL" id="KDR53663.1"/>
    </source>
</evidence>
<accession>A0A069QLF4</accession>
<comment type="caution">
    <text evidence="1">The sequence shown here is derived from an EMBL/GenBank/DDBJ whole genome shotgun (WGS) entry which is preliminary data.</text>
</comment>
<name>A0A069QLF4_HOYLO</name>
<dbReference type="AlphaFoldDB" id="A0A069QLF4"/>
<dbReference type="EMBL" id="JNGW01000013">
    <property type="protein sequence ID" value="KDR53663.1"/>
    <property type="molecule type" value="Genomic_DNA"/>
</dbReference>
<gene>
    <name evidence="1" type="ORF">HMPREF1991_00270</name>
</gene>
<keyword evidence="2" id="KW-1185">Reference proteome</keyword>
<sequence length="40" mass="4541">MLFGKRNLVNIRRARLLVGWPISVNGTQVGFTVRPVKMES</sequence>
<reference evidence="1 2" key="1">
    <citation type="submission" date="2013-08" db="EMBL/GenBank/DDBJ databases">
        <authorList>
            <person name="Weinstock G."/>
            <person name="Sodergren E."/>
            <person name="Wylie T."/>
            <person name="Fulton L."/>
            <person name="Fulton R."/>
            <person name="Fronick C."/>
            <person name="O'Laughlin M."/>
            <person name="Godfrey J."/>
            <person name="Miner T."/>
            <person name="Herter B."/>
            <person name="Appelbaum E."/>
            <person name="Cordes M."/>
            <person name="Lek S."/>
            <person name="Wollam A."/>
            <person name="Pepin K.H."/>
            <person name="Palsikar V.B."/>
            <person name="Mitreva M."/>
            <person name="Wilson R.K."/>
        </authorList>
    </citation>
    <scope>NUCLEOTIDE SEQUENCE [LARGE SCALE GENOMIC DNA]</scope>
    <source>
        <strain evidence="1 2">ATCC 15930</strain>
    </source>
</reference>